<gene>
    <name evidence="1" type="ORF">PR048_015865</name>
</gene>
<organism evidence="1 2">
    <name type="scientific">Dryococelus australis</name>
    <dbReference type="NCBI Taxonomy" id="614101"/>
    <lineage>
        <taxon>Eukaryota</taxon>
        <taxon>Metazoa</taxon>
        <taxon>Ecdysozoa</taxon>
        <taxon>Arthropoda</taxon>
        <taxon>Hexapoda</taxon>
        <taxon>Insecta</taxon>
        <taxon>Pterygota</taxon>
        <taxon>Neoptera</taxon>
        <taxon>Polyneoptera</taxon>
        <taxon>Phasmatodea</taxon>
        <taxon>Verophasmatodea</taxon>
        <taxon>Anareolatae</taxon>
        <taxon>Phasmatidae</taxon>
        <taxon>Eurycanthinae</taxon>
        <taxon>Dryococelus</taxon>
    </lineage>
</organism>
<evidence type="ECO:0000313" key="1">
    <source>
        <dbReference type="EMBL" id="KAJ8884008.1"/>
    </source>
</evidence>
<proteinExistence type="predicted"/>
<dbReference type="Proteomes" id="UP001159363">
    <property type="component" value="Chromosome 4"/>
</dbReference>
<dbReference type="EMBL" id="JARBHB010000005">
    <property type="protein sequence ID" value="KAJ8884008.1"/>
    <property type="molecule type" value="Genomic_DNA"/>
</dbReference>
<sequence length="87" mass="9662">MTSWIYKLSKNRLITKLRAAGLDVAEDLDIDIVRKRMAAYLKGNLTSPSKTETGEAQQRVSLEFGVKLAMSVLNSALKVLGYECRAD</sequence>
<comment type="caution">
    <text evidence="1">The sequence shown here is derived from an EMBL/GenBank/DDBJ whole genome shotgun (WGS) entry which is preliminary data.</text>
</comment>
<evidence type="ECO:0000313" key="2">
    <source>
        <dbReference type="Proteomes" id="UP001159363"/>
    </source>
</evidence>
<reference evidence="1 2" key="1">
    <citation type="submission" date="2023-02" db="EMBL/GenBank/DDBJ databases">
        <title>LHISI_Scaffold_Assembly.</title>
        <authorList>
            <person name="Stuart O.P."/>
            <person name="Cleave R."/>
            <person name="Magrath M.J.L."/>
            <person name="Mikheyev A.S."/>
        </authorList>
    </citation>
    <scope>NUCLEOTIDE SEQUENCE [LARGE SCALE GENOMIC DNA]</scope>
    <source>
        <strain evidence="1">Daus_M_001</strain>
        <tissue evidence="1">Leg muscle</tissue>
    </source>
</reference>
<keyword evidence="2" id="KW-1185">Reference proteome</keyword>
<accession>A0ABQ9HI52</accession>
<protein>
    <submittedName>
        <fullName evidence="1">Uncharacterized protein</fullName>
    </submittedName>
</protein>
<name>A0ABQ9HI52_9NEOP</name>